<evidence type="ECO:0000256" key="4">
    <source>
        <dbReference type="ARBA" id="ARBA00023002"/>
    </source>
</evidence>
<gene>
    <name evidence="7" type="ORF">ONE63_006920</name>
</gene>
<evidence type="ECO:0000256" key="3">
    <source>
        <dbReference type="ARBA" id="ARBA00022946"/>
    </source>
</evidence>
<keyword evidence="4" id="KW-0560">Oxidoreductase</keyword>
<dbReference type="NCBIfam" id="NF006914">
    <property type="entry name" value="PRK09404.1"/>
    <property type="match status" value="1"/>
</dbReference>
<dbReference type="GO" id="GO:0016624">
    <property type="term" value="F:oxidoreductase activity, acting on the aldehyde or oxo group of donors, disulfide as acceptor"/>
    <property type="evidence" value="ECO:0007669"/>
    <property type="project" value="InterPro"/>
</dbReference>
<evidence type="ECO:0000256" key="1">
    <source>
        <dbReference type="ARBA" id="ARBA00001964"/>
    </source>
</evidence>
<accession>A0AAV7XRF6</accession>
<evidence type="ECO:0000256" key="5">
    <source>
        <dbReference type="ARBA" id="ARBA00023052"/>
    </source>
</evidence>
<dbReference type="Pfam" id="PF00676">
    <property type="entry name" value="E1_dh"/>
    <property type="match status" value="1"/>
</dbReference>
<dbReference type="InterPro" id="IPR042179">
    <property type="entry name" value="KGD_C_sf"/>
</dbReference>
<evidence type="ECO:0000259" key="6">
    <source>
        <dbReference type="SMART" id="SM00861"/>
    </source>
</evidence>
<organism evidence="7 8">
    <name type="scientific">Megalurothrips usitatus</name>
    <name type="common">bean blossom thrips</name>
    <dbReference type="NCBI Taxonomy" id="439358"/>
    <lineage>
        <taxon>Eukaryota</taxon>
        <taxon>Metazoa</taxon>
        <taxon>Ecdysozoa</taxon>
        <taxon>Arthropoda</taxon>
        <taxon>Hexapoda</taxon>
        <taxon>Insecta</taxon>
        <taxon>Pterygota</taxon>
        <taxon>Neoptera</taxon>
        <taxon>Paraneoptera</taxon>
        <taxon>Thysanoptera</taxon>
        <taxon>Terebrantia</taxon>
        <taxon>Thripoidea</taxon>
        <taxon>Thripidae</taxon>
        <taxon>Megalurothrips</taxon>
    </lineage>
</organism>
<protein>
    <recommendedName>
        <fullName evidence="6">Transketolase-like pyrimidine-binding domain-containing protein</fullName>
    </recommendedName>
</protein>
<keyword evidence="8" id="KW-1185">Reference proteome</keyword>
<dbReference type="CDD" id="cd02016">
    <property type="entry name" value="TPP_E1_OGDC_like"/>
    <property type="match status" value="1"/>
</dbReference>
<name>A0AAV7XRF6_9NEOP</name>
<dbReference type="Gene3D" id="3.40.50.12470">
    <property type="match status" value="1"/>
</dbReference>
<dbReference type="InterPro" id="IPR011603">
    <property type="entry name" value="2oxoglutarate_DH_E1"/>
</dbReference>
<sequence length="926" mass="103295">MSASVILASAAAGRRCGGLLQPRPRVSRQYHCRTGVHGYRPRQDRPFQLDAKKVEARINQSNFYRLVDAFRTHGHKVAGTNPYQLSPNGAVPELELARYGLKPDDAVRPDGILAGQCSTVQEAVDVLRATYCGPVSADLSYLEEEEREWLSERLEKLVAEEVSAADARAAAEAMLRSQAFDNFLATKFVTFKRYGCEGAESMMAFFLQLVDSAAKGGLQQLVVGMPHRGRLNLLTGPLLMDPCVLFRKLRGLSEFPEDAKASGDVTSHLISSVDLPVDGGDPLHVTVLYNPSHLEAVNPVSMGKTRARQQTLGDGDYARAEPRRWGDKVLNLQIHGDAALPGQGINQETLALTRLPHFEVGGSLHLVVNNQVGFTTPNERGSSSRYGSDLARVVGAPVLHVSGQHPEVVMKATRVAVEYQRRFRKDVFVNMNCFRRWGHNEVDDPTFTNPVLYQKVRASGSVPDAYASDLVRRGVLRQEDVDRTVADHTAWLNEKLKSTDNFVPKPTYFQRQWSSVRQAGAAVTTWDTGVDVQLLRHIARKSVAYPEQFDVHPHLQKIHVQARLKRADEGTAIDWATAEAMAFGSLLAQGFDVRITGQDVGRATFSHRHAMLVDQKTNDIFIPLNCMEDNQKAFLEVVNSPLSEEAVLGFEYGVSIESPRRLVIWEAQFGDFFNGAQIIIDTFISSGETKWMQCSGLTMLLPHGYDGMGPEHSSCRLERFLQMTDSSEVRPDGEDVNFQVANPTTSAQYFHLLRRQVLRTWRKPLVVVAPKIMIRMSEASSSLTEMGPSTYFKPVLGDDYVNPDAVERVVLVTGKHYHALAARRQELGPEARTVALVRLEELCPFPVHQLSRELSRFKKAKQFIWSQEEPRNMGAWAFVKPRIENLVGRKVIYTGRDALGTPAVGIGQIHQREAKETIEQPFQISL</sequence>
<dbReference type="InterPro" id="IPR005475">
    <property type="entry name" value="Transketolase-like_Pyr-bd"/>
</dbReference>
<dbReference type="EMBL" id="JAPTSV010000004">
    <property type="protein sequence ID" value="KAJ1528513.1"/>
    <property type="molecule type" value="Genomic_DNA"/>
</dbReference>
<comment type="cofactor">
    <cofactor evidence="1">
        <name>thiamine diphosphate</name>
        <dbReference type="ChEBI" id="CHEBI:58937"/>
    </cofactor>
</comment>
<dbReference type="NCBIfam" id="TIGR00239">
    <property type="entry name" value="2oxo_dh_E1"/>
    <property type="match status" value="1"/>
</dbReference>
<keyword evidence="5" id="KW-0786">Thiamine pyrophosphate</keyword>
<keyword evidence="3" id="KW-0809">Transit peptide</keyword>
<evidence type="ECO:0000313" key="7">
    <source>
        <dbReference type="EMBL" id="KAJ1528513.1"/>
    </source>
</evidence>
<dbReference type="Pfam" id="PF16870">
    <property type="entry name" value="OxoGdeHyase_C"/>
    <property type="match status" value="1"/>
</dbReference>
<proteinExistence type="inferred from homology"/>
<dbReference type="Gene3D" id="3.40.50.11610">
    <property type="entry name" value="Multifunctional 2-oxoglutarate metabolism enzyme, C-terminal domain"/>
    <property type="match status" value="1"/>
</dbReference>
<comment type="caution">
    <text evidence="7">The sequence shown here is derived from an EMBL/GenBank/DDBJ whole genome shotgun (WGS) entry which is preliminary data.</text>
</comment>
<dbReference type="InterPro" id="IPR029061">
    <property type="entry name" value="THDP-binding"/>
</dbReference>
<dbReference type="InterPro" id="IPR001017">
    <property type="entry name" value="DH_E1"/>
</dbReference>
<dbReference type="InterPro" id="IPR031717">
    <property type="entry name" value="ODO-1/KGD_C"/>
</dbReference>
<dbReference type="Proteomes" id="UP001075354">
    <property type="component" value="Chromosome 4"/>
</dbReference>
<feature type="domain" description="Transketolase-like pyrimidine-binding" evidence="6">
    <location>
        <begin position="573"/>
        <end position="776"/>
    </location>
</feature>
<dbReference type="GO" id="GO:0030976">
    <property type="term" value="F:thiamine pyrophosphate binding"/>
    <property type="evidence" value="ECO:0007669"/>
    <property type="project" value="InterPro"/>
</dbReference>
<reference evidence="7" key="1">
    <citation type="submission" date="2022-12" db="EMBL/GenBank/DDBJ databases">
        <title>Chromosome-level genome assembly of the bean flower thrips Megalurothrips usitatus.</title>
        <authorList>
            <person name="Ma L."/>
            <person name="Liu Q."/>
            <person name="Li H."/>
            <person name="Cai W."/>
        </authorList>
    </citation>
    <scope>NUCLEOTIDE SEQUENCE</scope>
    <source>
        <strain evidence="7">Cailab_2022a</strain>
    </source>
</reference>
<evidence type="ECO:0000256" key="2">
    <source>
        <dbReference type="ARBA" id="ARBA00006936"/>
    </source>
</evidence>
<evidence type="ECO:0000313" key="8">
    <source>
        <dbReference type="Proteomes" id="UP001075354"/>
    </source>
</evidence>
<dbReference type="Gene3D" id="1.10.287.1150">
    <property type="entry name" value="TPP helical domain"/>
    <property type="match status" value="1"/>
</dbReference>
<dbReference type="Gene3D" id="3.40.50.970">
    <property type="match status" value="1"/>
</dbReference>
<dbReference type="PANTHER" id="PTHR23152:SF4">
    <property type="entry name" value="2-OXOADIPATE DEHYDROGENASE COMPLEX COMPONENT E1"/>
    <property type="match status" value="1"/>
</dbReference>
<dbReference type="PIRSF" id="PIRSF000157">
    <property type="entry name" value="Oxoglu_dh_E1"/>
    <property type="match status" value="1"/>
</dbReference>
<dbReference type="SUPFAM" id="SSF52518">
    <property type="entry name" value="Thiamin diphosphate-binding fold (THDP-binding)"/>
    <property type="match status" value="2"/>
</dbReference>
<dbReference type="AlphaFoldDB" id="A0AAV7XRF6"/>
<dbReference type="PANTHER" id="PTHR23152">
    <property type="entry name" value="2-OXOGLUTARATE DEHYDROGENASE"/>
    <property type="match status" value="1"/>
</dbReference>
<comment type="similarity">
    <text evidence="2">Belongs to the alpha-ketoglutarate dehydrogenase family.</text>
</comment>
<dbReference type="SMART" id="SM00861">
    <property type="entry name" value="Transket_pyr"/>
    <property type="match status" value="1"/>
</dbReference>
<dbReference type="Pfam" id="PF02779">
    <property type="entry name" value="Transket_pyr"/>
    <property type="match status" value="1"/>
</dbReference>